<organism evidence="2 3">
    <name type="scientific">Leersia perrieri</name>
    <dbReference type="NCBI Taxonomy" id="77586"/>
    <lineage>
        <taxon>Eukaryota</taxon>
        <taxon>Viridiplantae</taxon>
        <taxon>Streptophyta</taxon>
        <taxon>Embryophyta</taxon>
        <taxon>Tracheophyta</taxon>
        <taxon>Spermatophyta</taxon>
        <taxon>Magnoliopsida</taxon>
        <taxon>Liliopsida</taxon>
        <taxon>Poales</taxon>
        <taxon>Poaceae</taxon>
        <taxon>BOP clade</taxon>
        <taxon>Oryzoideae</taxon>
        <taxon>Oryzeae</taxon>
        <taxon>Oryzinae</taxon>
        <taxon>Leersia</taxon>
    </lineage>
</organism>
<reference evidence="3" key="2">
    <citation type="submission" date="2013-12" db="EMBL/GenBank/DDBJ databases">
        <authorList>
            <person name="Yu Y."/>
            <person name="Lee S."/>
            <person name="de Baynast K."/>
            <person name="Wissotski M."/>
            <person name="Liu L."/>
            <person name="Talag J."/>
            <person name="Goicoechea J."/>
            <person name="Angelova A."/>
            <person name="Jetty R."/>
            <person name="Kudrna D."/>
            <person name="Golser W."/>
            <person name="Rivera L."/>
            <person name="Zhang J."/>
            <person name="Wing R."/>
        </authorList>
    </citation>
    <scope>NUCLEOTIDE SEQUENCE</scope>
</reference>
<dbReference type="eggNOG" id="ENOG502S0ND">
    <property type="taxonomic scope" value="Eukaryota"/>
</dbReference>
<feature type="compositionally biased region" description="Low complexity" evidence="1">
    <location>
        <begin position="133"/>
        <end position="145"/>
    </location>
</feature>
<dbReference type="PANTHER" id="PTHR33696:SF1">
    <property type="entry name" value="T22J18.15"/>
    <property type="match status" value="1"/>
</dbReference>
<reference evidence="2 3" key="1">
    <citation type="submission" date="2012-08" db="EMBL/GenBank/DDBJ databases">
        <title>Oryza genome evolution.</title>
        <authorList>
            <person name="Wing R.A."/>
        </authorList>
    </citation>
    <scope>NUCLEOTIDE SEQUENCE</scope>
</reference>
<dbReference type="EnsemblPlants" id="LPERR11G04230.1">
    <property type="protein sequence ID" value="LPERR11G04230.1"/>
    <property type="gene ID" value="LPERR11G04230"/>
</dbReference>
<accession>A0A0D9XPN3</accession>
<dbReference type="Proteomes" id="UP000032180">
    <property type="component" value="Chromosome 11"/>
</dbReference>
<dbReference type="HOGENOM" id="CLU_1162735_0_0_1"/>
<name>A0A0D9XPN3_9ORYZ</name>
<feature type="compositionally biased region" description="Pro residues" evidence="1">
    <location>
        <begin position="9"/>
        <end position="27"/>
    </location>
</feature>
<dbReference type="PANTHER" id="PTHR33696">
    <property type="entry name" value="T22J18.15-RELATED"/>
    <property type="match status" value="1"/>
</dbReference>
<feature type="compositionally biased region" description="Gly residues" evidence="1">
    <location>
        <begin position="230"/>
        <end position="244"/>
    </location>
</feature>
<feature type="region of interest" description="Disordered" evidence="1">
    <location>
        <begin position="1"/>
        <end position="145"/>
    </location>
</feature>
<reference evidence="2" key="3">
    <citation type="submission" date="2015-04" db="UniProtKB">
        <authorList>
            <consortium name="EnsemblPlants"/>
        </authorList>
    </citation>
    <scope>IDENTIFICATION</scope>
</reference>
<keyword evidence="3" id="KW-1185">Reference proteome</keyword>
<dbReference type="Gramene" id="LPERR11G04230.1">
    <property type="protein sequence ID" value="LPERR11G04230.1"/>
    <property type="gene ID" value="LPERR11G04230"/>
</dbReference>
<dbReference type="AlphaFoldDB" id="A0A0D9XPN3"/>
<feature type="compositionally biased region" description="Low complexity" evidence="1">
    <location>
        <begin position="37"/>
        <end position="74"/>
    </location>
</feature>
<evidence type="ECO:0000256" key="1">
    <source>
        <dbReference type="SAM" id="MobiDB-lite"/>
    </source>
</evidence>
<proteinExistence type="predicted"/>
<protein>
    <submittedName>
        <fullName evidence="2">Uncharacterized protein</fullName>
    </submittedName>
</protein>
<sequence>MTTTTAHAHPPPQPPFPPATAPAPAPAKLPHRRHHATSSSTSSSSLSTASSSASTSPSPSPRRPTTTTVSASSSVVPFSWEHHPGIPKSSSSGDTHLPTAAPPLPLPPHLRRAAHTPSSSSRHHHRRRHHRAAATNRNPHPSSAADPFAAALAECTRDRSAAAVAIDDLFRPATTKAAAAPAKPPRRWSLAAGGVVGLLDLYGCKSAMAVADGAFVMRRPVAVARPPGGGPGKVGQGRAGRAGR</sequence>
<evidence type="ECO:0000313" key="2">
    <source>
        <dbReference type="EnsemblPlants" id="LPERR11G04230.1"/>
    </source>
</evidence>
<feature type="region of interest" description="Disordered" evidence="1">
    <location>
        <begin position="225"/>
        <end position="244"/>
    </location>
</feature>
<dbReference type="STRING" id="77586.A0A0D9XPN3"/>
<evidence type="ECO:0000313" key="3">
    <source>
        <dbReference type="Proteomes" id="UP000032180"/>
    </source>
</evidence>
<feature type="compositionally biased region" description="Basic residues" evidence="1">
    <location>
        <begin position="121"/>
        <end position="132"/>
    </location>
</feature>